<dbReference type="Proteomes" id="UP000000591">
    <property type="component" value="Chromosome III"/>
</dbReference>
<evidence type="ECO:0000256" key="2">
    <source>
        <dbReference type="ARBA" id="ARBA00022692"/>
    </source>
</evidence>
<organism evidence="11 12">
    <name type="scientific">Eremothecium gossypii (strain ATCC 10895 / CBS 109.51 / FGSC 9923 / NRRL Y-1056)</name>
    <name type="common">Yeast</name>
    <name type="synonym">Ashbya gossypii</name>
    <dbReference type="NCBI Taxonomy" id="284811"/>
    <lineage>
        <taxon>Eukaryota</taxon>
        <taxon>Fungi</taxon>
        <taxon>Dikarya</taxon>
        <taxon>Ascomycota</taxon>
        <taxon>Saccharomycotina</taxon>
        <taxon>Saccharomycetes</taxon>
        <taxon>Saccharomycetales</taxon>
        <taxon>Saccharomycetaceae</taxon>
        <taxon>Eremothecium</taxon>
    </lineage>
</organism>
<dbReference type="PANTHER" id="PTHR14969">
    <property type="entry name" value="SPHINGOSINE-1-PHOSPHATE PHOSPHOHYDROLASE"/>
    <property type="match status" value="1"/>
</dbReference>
<dbReference type="STRING" id="284811.Q75BL2"/>
<feature type="transmembrane region" description="Helical" evidence="9">
    <location>
        <begin position="249"/>
        <end position="267"/>
    </location>
</feature>
<keyword evidence="2 9" id="KW-0812">Transmembrane</keyword>
<reference evidence="12" key="2">
    <citation type="journal article" date="2013" name="G3 (Bethesda)">
        <title>Genomes of Ashbya fungi isolated from insects reveal four mating-type loci, numerous translocations, lack of transposons, and distinct gene duplications.</title>
        <authorList>
            <person name="Dietrich F.S."/>
            <person name="Voegeli S."/>
            <person name="Kuo S."/>
            <person name="Philippsen P."/>
        </authorList>
    </citation>
    <scope>GENOME REANNOTATION</scope>
    <source>
        <strain evidence="12">ATCC 10895 / CBS 109.51 / FGSC 9923 / NRRL Y-1056</strain>
    </source>
</reference>
<dbReference type="GeneID" id="4619796"/>
<evidence type="ECO:0000256" key="7">
    <source>
        <dbReference type="ARBA" id="ARBA00038324"/>
    </source>
</evidence>
<evidence type="ECO:0000256" key="9">
    <source>
        <dbReference type="SAM" id="Phobius"/>
    </source>
</evidence>
<keyword evidence="4" id="KW-0256">Endoplasmic reticulum</keyword>
<protein>
    <submittedName>
        <fullName evidence="11">ACR259Wp</fullName>
    </submittedName>
</protein>
<dbReference type="KEGG" id="ago:AGOS_ACR259W"/>
<gene>
    <name evidence="11" type="ORF">AGOS_ACR259W</name>
</gene>
<keyword evidence="6 9" id="KW-0472">Membrane</keyword>
<comment type="subcellular location">
    <subcellularLocation>
        <location evidence="1">Endoplasmic reticulum membrane</location>
        <topology evidence="1">Multi-pass membrane protein</topology>
    </subcellularLocation>
</comment>
<evidence type="ECO:0000256" key="4">
    <source>
        <dbReference type="ARBA" id="ARBA00022824"/>
    </source>
</evidence>
<evidence type="ECO:0000256" key="3">
    <source>
        <dbReference type="ARBA" id="ARBA00022801"/>
    </source>
</evidence>
<dbReference type="InParanoid" id="Q75BL2"/>
<dbReference type="SMART" id="SM00014">
    <property type="entry name" value="acidPPc"/>
    <property type="match status" value="1"/>
</dbReference>
<dbReference type="HOGENOM" id="CLU_019266_1_1_1"/>
<dbReference type="RefSeq" id="NP_983661.1">
    <property type="nucleotide sequence ID" value="NM_209014.1"/>
</dbReference>
<comment type="similarity">
    <text evidence="7">Belongs to the type 2 lipid phosphate phosphatase family.</text>
</comment>
<evidence type="ECO:0000256" key="6">
    <source>
        <dbReference type="ARBA" id="ARBA00023136"/>
    </source>
</evidence>
<keyword evidence="3" id="KW-0378">Hydrolase</keyword>
<dbReference type="Gene3D" id="1.20.144.10">
    <property type="entry name" value="Phosphatidic acid phosphatase type 2/haloperoxidase"/>
    <property type="match status" value="1"/>
</dbReference>
<dbReference type="eggNOG" id="KOG2822">
    <property type="taxonomic scope" value="Eukaryota"/>
</dbReference>
<dbReference type="GO" id="GO:0046839">
    <property type="term" value="P:phospholipid dephosphorylation"/>
    <property type="evidence" value="ECO:0000318"/>
    <property type="project" value="GO_Central"/>
</dbReference>
<proteinExistence type="inferred from homology"/>
<accession>Q75BL2</accession>
<dbReference type="GO" id="GO:0042392">
    <property type="term" value="F:sphingosine-1-phosphate phosphatase activity"/>
    <property type="evidence" value="ECO:0000318"/>
    <property type="project" value="GO_Central"/>
</dbReference>
<evidence type="ECO:0000256" key="8">
    <source>
        <dbReference type="SAM" id="MobiDB-lite"/>
    </source>
</evidence>
<dbReference type="OMA" id="KFMVGIV"/>
<dbReference type="CDD" id="cd03388">
    <property type="entry name" value="PAP2_SPPase1"/>
    <property type="match status" value="1"/>
</dbReference>
<dbReference type="AlphaFoldDB" id="Q75BL2"/>
<keyword evidence="5 9" id="KW-1133">Transmembrane helix</keyword>
<dbReference type="OrthoDB" id="301434at2759"/>
<dbReference type="FunCoup" id="Q75BL2">
    <property type="interactions" value="391"/>
</dbReference>
<reference evidence="11 12" key="1">
    <citation type="journal article" date="2004" name="Science">
        <title>The Ashbya gossypii genome as a tool for mapping the ancient Saccharomyces cerevisiae genome.</title>
        <authorList>
            <person name="Dietrich F.S."/>
            <person name="Voegeli S."/>
            <person name="Brachat S."/>
            <person name="Lerch A."/>
            <person name="Gates K."/>
            <person name="Steiner S."/>
            <person name="Mohr C."/>
            <person name="Pohlmann R."/>
            <person name="Luedi P."/>
            <person name="Choi S."/>
            <person name="Wing R.A."/>
            <person name="Flavier A."/>
            <person name="Gaffney T.D."/>
            <person name="Philippsen P."/>
        </authorList>
    </citation>
    <scope>NUCLEOTIDE SEQUENCE [LARGE SCALE GENOMIC DNA]</scope>
    <source>
        <strain evidence="12">ATCC 10895 / CBS 109.51 / FGSC 9923 / NRRL Y-1056</strain>
    </source>
</reference>
<evidence type="ECO:0000259" key="10">
    <source>
        <dbReference type="SMART" id="SM00014"/>
    </source>
</evidence>
<evidence type="ECO:0000313" key="12">
    <source>
        <dbReference type="Proteomes" id="UP000000591"/>
    </source>
</evidence>
<feature type="transmembrane region" description="Helical" evidence="9">
    <location>
        <begin position="155"/>
        <end position="178"/>
    </location>
</feature>
<evidence type="ECO:0000313" key="11">
    <source>
        <dbReference type="EMBL" id="AAS51485.1"/>
    </source>
</evidence>
<dbReference type="InterPro" id="IPR000326">
    <property type="entry name" value="PAP2/HPO"/>
</dbReference>
<sequence>MTAQASDNIPNIRGRRPRGVSDHSGAKLPQYDPGSHPPGYFKPYMSAFRFKCREYLLPFTANQSDYIALLQRQYRTPWRDSYFAYTALLGSHMFYVIALPIPRWLGYGVVTRDLVYVLGYSIYITGYLKDYFCLPRPASPPCHRIALSKYTTKEYGAPSSHCANATAVTLLFLVYAWRSRMDCSALQFFLCLVLLAVYYVTLTLGRIYCGMHGLLDIVTGSAIGVFCFTVRLITRDYLSFDQATAQFSWWFPFFAVAIGLLMLFYHVEPVDPCPCFEDSVAFIGVITGIEAAEWLFPRLFHETTSQYLVFQWSYVAIPAACARIVAGILCVLLWKSVLSKKLVYSLLSVLMTDDRPAAHAEHPRTGHVRPLVPRIDILGRFFVYMGVPMTVIIVCPTVFALLGI</sequence>
<feature type="transmembrane region" description="Helical" evidence="9">
    <location>
        <begin position="214"/>
        <end position="234"/>
    </location>
</feature>
<evidence type="ECO:0000256" key="1">
    <source>
        <dbReference type="ARBA" id="ARBA00004477"/>
    </source>
</evidence>
<dbReference type="EMBL" id="AE016816">
    <property type="protein sequence ID" value="AAS51485.1"/>
    <property type="molecule type" value="Genomic_DNA"/>
</dbReference>
<feature type="transmembrane region" description="Helical" evidence="9">
    <location>
        <begin position="312"/>
        <end position="334"/>
    </location>
</feature>
<feature type="transmembrane region" description="Helical" evidence="9">
    <location>
        <begin position="184"/>
        <end position="202"/>
    </location>
</feature>
<keyword evidence="12" id="KW-1185">Reference proteome</keyword>
<dbReference type="Pfam" id="PF01569">
    <property type="entry name" value="PAP2"/>
    <property type="match status" value="1"/>
</dbReference>
<feature type="region of interest" description="Disordered" evidence="8">
    <location>
        <begin position="1"/>
        <end position="34"/>
    </location>
</feature>
<feature type="transmembrane region" description="Helical" evidence="9">
    <location>
        <begin position="82"/>
        <end position="102"/>
    </location>
</feature>
<dbReference type="SUPFAM" id="SSF48317">
    <property type="entry name" value="Acid phosphatase/Vanadium-dependent haloperoxidase"/>
    <property type="match status" value="1"/>
</dbReference>
<feature type="transmembrane region" description="Helical" evidence="9">
    <location>
        <begin position="381"/>
        <end position="402"/>
    </location>
</feature>
<dbReference type="PANTHER" id="PTHR14969:SF28">
    <property type="entry name" value="DIHYDROSPHINGOSINE 1-PHOSPHATE PHOSPHATASE LCB3-RELATED"/>
    <property type="match status" value="1"/>
</dbReference>
<feature type="domain" description="Phosphatidic acid phosphatase type 2/haloperoxidase" evidence="10">
    <location>
        <begin position="111"/>
        <end position="232"/>
    </location>
</feature>
<name>Q75BL2_EREGS</name>
<evidence type="ECO:0000256" key="5">
    <source>
        <dbReference type="ARBA" id="ARBA00022989"/>
    </source>
</evidence>
<dbReference type="GO" id="GO:0005789">
    <property type="term" value="C:endoplasmic reticulum membrane"/>
    <property type="evidence" value="ECO:0000318"/>
    <property type="project" value="GO_Central"/>
</dbReference>
<dbReference type="InterPro" id="IPR036938">
    <property type="entry name" value="PAP2/HPO_sf"/>
</dbReference>